<keyword evidence="5" id="KW-1185">Reference proteome</keyword>
<proteinExistence type="inferred from homology"/>
<dbReference type="Gene3D" id="2.30.39.10">
    <property type="entry name" value="Alpha-1-antitrypsin, domain 1"/>
    <property type="match status" value="1"/>
</dbReference>
<dbReference type="GO" id="GO:0004867">
    <property type="term" value="F:serine-type endopeptidase inhibitor activity"/>
    <property type="evidence" value="ECO:0007669"/>
    <property type="project" value="InterPro"/>
</dbReference>
<name>A0A0B1SM46_OESDE</name>
<evidence type="ECO:0000313" key="5">
    <source>
        <dbReference type="Proteomes" id="UP000053660"/>
    </source>
</evidence>
<dbReference type="AlphaFoldDB" id="A0A0B1SM46"/>
<organism evidence="4 5">
    <name type="scientific">Oesophagostomum dentatum</name>
    <name type="common">Nodular worm</name>
    <dbReference type="NCBI Taxonomy" id="61180"/>
    <lineage>
        <taxon>Eukaryota</taxon>
        <taxon>Metazoa</taxon>
        <taxon>Ecdysozoa</taxon>
        <taxon>Nematoda</taxon>
        <taxon>Chromadorea</taxon>
        <taxon>Rhabditida</taxon>
        <taxon>Rhabditina</taxon>
        <taxon>Rhabditomorpha</taxon>
        <taxon>Strongyloidea</taxon>
        <taxon>Strongylidae</taxon>
        <taxon>Oesophagostomum</taxon>
    </lineage>
</organism>
<evidence type="ECO:0000313" key="4">
    <source>
        <dbReference type="EMBL" id="KHJ86403.1"/>
    </source>
</evidence>
<dbReference type="PANTHER" id="PTHR11461">
    <property type="entry name" value="SERINE PROTEASE INHIBITOR, SERPIN"/>
    <property type="match status" value="1"/>
</dbReference>
<evidence type="ECO:0000256" key="1">
    <source>
        <dbReference type="ARBA" id="ARBA00009500"/>
    </source>
</evidence>
<evidence type="ECO:0000259" key="3">
    <source>
        <dbReference type="SMART" id="SM00093"/>
    </source>
</evidence>
<dbReference type="InterPro" id="IPR036186">
    <property type="entry name" value="Serpin_sf"/>
</dbReference>
<accession>A0A0B1SM46</accession>
<evidence type="ECO:0000256" key="2">
    <source>
        <dbReference type="RuleBase" id="RU000411"/>
    </source>
</evidence>
<gene>
    <name evidence="4" type="ORF">OESDEN_13851</name>
</gene>
<reference evidence="4 5" key="1">
    <citation type="submission" date="2014-03" db="EMBL/GenBank/DDBJ databases">
        <title>Draft genome of the hookworm Oesophagostomum dentatum.</title>
        <authorList>
            <person name="Mitreva M."/>
        </authorList>
    </citation>
    <scope>NUCLEOTIDE SEQUENCE [LARGE SCALE GENOMIC DNA]</scope>
    <source>
        <strain evidence="4 5">OD-Hann</strain>
    </source>
</reference>
<dbReference type="SMART" id="SM00093">
    <property type="entry name" value="SERPIN"/>
    <property type="match status" value="1"/>
</dbReference>
<dbReference type="SUPFAM" id="SSF56574">
    <property type="entry name" value="Serpins"/>
    <property type="match status" value="1"/>
</dbReference>
<dbReference type="PANTHER" id="PTHR11461:SF211">
    <property type="entry name" value="GH10112P-RELATED"/>
    <property type="match status" value="1"/>
</dbReference>
<sequence>MLVNAIYFHGAWQDKFPKKATRKEDFFSAEGKTIKLDFMRTEASRDYAEDDTIQVLSLKYTNPAYAMNIFLPKRGFELGEILAEIDGERIQSLLSRLRKITLTIMIPKMKLETEVDLQEPLTSMGITDLFSPNADLTGITKSGSLCVTHATHKAIIEVSDCCLVIHLFRKNYSLRLIEVIIVQLK</sequence>
<feature type="domain" description="Serpin" evidence="3">
    <location>
        <begin position="1"/>
        <end position="183"/>
    </location>
</feature>
<dbReference type="Pfam" id="PF00079">
    <property type="entry name" value="Serpin"/>
    <property type="match status" value="1"/>
</dbReference>
<protein>
    <submittedName>
        <fullName evidence="4">Serine proteinase inhibitor</fullName>
    </submittedName>
</protein>
<dbReference type="Proteomes" id="UP000053660">
    <property type="component" value="Unassembled WGS sequence"/>
</dbReference>
<dbReference type="InterPro" id="IPR042185">
    <property type="entry name" value="Serpin_sf_2"/>
</dbReference>
<dbReference type="InterPro" id="IPR023796">
    <property type="entry name" value="Serpin_dom"/>
</dbReference>
<comment type="similarity">
    <text evidence="1 2">Belongs to the serpin family.</text>
</comment>
<dbReference type="OrthoDB" id="9518664at2759"/>
<dbReference type="GO" id="GO:0005615">
    <property type="term" value="C:extracellular space"/>
    <property type="evidence" value="ECO:0007669"/>
    <property type="project" value="InterPro"/>
</dbReference>
<dbReference type="EMBL" id="KN560537">
    <property type="protein sequence ID" value="KHJ86403.1"/>
    <property type="molecule type" value="Genomic_DNA"/>
</dbReference>
<dbReference type="InterPro" id="IPR000215">
    <property type="entry name" value="Serpin_fam"/>
</dbReference>